<keyword evidence="5" id="KW-0539">Nucleus</keyword>
<dbReference type="EMBL" id="JAAAIL010003194">
    <property type="protein sequence ID" value="KAG0251877.1"/>
    <property type="molecule type" value="Genomic_DNA"/>
</dbReference>
<keyword evidence="8" id="KW-1185">Reference proteome</keyword>
<comment type="caution">
    <text evidence="7">The sequence shown here is derived from an EMBL/GenBank/DDBJ whole genome shotgun (WGS) entry which is preliminary data.</text>
</comment>
<evidence type="ECO:0000256" key="4">
    <source>
        <dbReference type="ARBA" id="ARBA00022454"/>
    </source>
</evidence>
<dbReference type="Pfam" id="PF11111">
    <property type="entry name" value="CENP-M"/>
    <property type="match status" value="1"/>
</dbReference>
<evidence type="ECO:0000256" key="3">
    <source>
        <dbReference type="ARBA" id="ARBA00016382"/>
    </source>
</evidence>
<comment type="subcellular location">
    <subcellularLocation>
        <location evidence="2">Chromosome</location>
        <location evidence="2">Centromere</location>
    </subcellularLocation>
    <subcellularLocation>
        <location evidence="1">Nucleus</location>
    </subcellularLocation>
</comment>
<dbReference type="Proteomes" id="UP001194580">
    <property type="component" value="Unassembled WGS sequence"/>
</dbReference>
<reference evidence="7" key="1">
    <citation type="journal article" date="2020" name="Fungal Divers.">
        <title>Resolving the Mortierellaceae phylogeny through synthesis of multi-gene phylogenetics and phylogenomics.</title>
        <authorList>
            <person name="Vandepol N."/>
            <person name="Liber J."/>
            <person name="Desiro A."/>
            <person name="Na H."/>
            <person name="Kennedy M."/>
            <person name="Barry K."/>
            <person name="Grigoriev I.V."/>
            <person name="Miller A.N."/>
            <person name="O'Donnell K."/>
            <person name="Stajich J.E."/>
            <person name="Bonito G."/>
        </authorList>
    </citation>
    <scope>NUCLEOTIDE SEQUENCE</scope>
    <source>
        <strain evidence="7">NRRL 28262</strain>
    </source>
</reference>
<dbReference type="PANTHER" id="PTHR34436:SF1">
    <property type="entry name" value="CENTROMERE PROTEIN M"/>
    <property type="match status" value="1"/>
</dbReference>
<dbReference type="GO" id="GO:0000775">
    <property type="term" value="C:chromosome, centromeric region"/>
    <property type="evidence" value="ECO:0007669"/>
    <property type="project" value="UniProtKB-SubCell"/>
</dbReference>
<keyword evidence="4" id="KW-0158">Chromosome</keyword>
<feature type="non-terminal residue" evidence="7">
    <location>
        <position position="240"/>
    </location>
</feature>
<proteinExistence type="predicted"/>
<protein>
    <recommendedName>
        <fullName evidence="3">Centromere protein M</fullName>
    </recommendedName>
</protein>
<gene>
    <name evidence="7" type="ORF">BGZ95_006769</name>
</gene>
<evidence type="ECO:0000256" key="6">
    <source>
        <dbReference type="ARBA" id="ARBA00023328"/>
    </source>
</evidence>
<evidence type="ECO:0000256" key="2">
    <source>
        <dbReference type="ARBA" id="ARBA00004584"/>
    </source>
</evidence>
<dbReference type="GO" id="GO:0005634">
    <property type="term" value="C:nucleus"/>
    <property type="evidence" value="ECO:0007669"/>
    <property type="project" value="UniProtKB-SubCell"/>
</dbReference>
<name>A0AAD4H1Y2_9FUNG</name>
<dbReference type="Gene3D" id="3.40.50.300">
    <property type="entry name" value="P-loop containing nucleotide triphosphate hydrolases"/>
    <property type="match status" value="1"/>
</dbReference>
<dbReference type="InterPro" id="IPR027417">
    <property type="entry name" value="P-loop_NTPase"/>
</dbReference>
<evidence type="ECO:0000256" key="1">
    <source>
        <dbReference type="ARBA" id="ARBA00004123"/>
    </source>
</evidence>
<organism evidence="7 8">
    <name type="scientific">Linnemannia exigua</name>
    <dbReference type="NCBI Taxonomy" id="604196"/>
    <lineage>
        <taxon>Eukaryota</taxon>
        <taxon>Fungi</taxon>
        <taxon>Fungi incertae sedis</taxon>
        <taxon>Mucoromycota</taxon>
        <taxon>Mortierellomycotina</taxon>
        <taxon>Mortierellomycetes</taxon>
        <taxon>Mortierellales</taxon>
        <taxon>Mortierellaceae</taxon>
        <taxon>Linnemannia</taxon>
    </lineage>
</organism>
<dbReference type="AlphaFoldDB" id="A0AAD4H1Y2"/>
<evidence type="ECO:0000313" key="8">
    <source>
        <dbReference type="Proteomes" id="UP001194580"/>
    </source>
</evidence>
<sequence>FRTAETLPRVIGQTDGQSSLLPVLKGADSNTTMGANDQANVVDSVARYDLILFVVNMANQDSWDDCKRSLLRLDPGWFLGRCAIVVTEVANVSKYAFDRDEIMDYLERFYNIPTVWTNLNSTSEATLAAAQIIRLLEMASGYRRQDRDYSLAGLSQATAAYIPAGSPLTAFSSTASLSGLYLGSNLGGRTTTTPSLIRTPIPYRIPVTVLGNDSDLEMAVAQDDKADNKRLRGSLEEEDA</sequence>
<evidence type="ECO:0000256" key="5">
    <source>
        <dbReference type="ARBA" id="ARBA00023242"/>
    </source>
</evidence>
<keyword evidence="6" id="KW-0137">Centromere</keyword>
<dbReference type="InterPro" id="IPR020987">
    <property type="entry name" value="Centromere_Cenp-M"/>
</dbReference>
<dbReference type="PANTHER" id="PTHR34436">
    <property type="entry name" value="CENTROMERE PROTEIN M"/>
    <property type="match status" value="1"/>
</dbReference>
<evidence type="ECO:0000313" key="7">
    <source>
        <dbReference type="EMBL" id="KAG0251877.1"/>
    </source>
</evidence>
<accession>A0AAD4H1Y2</accession>